<sequence>MALYVPPAANSVAALSSGDLLYAVLNEVYGQVQLPIKLVSKKRRRDLDAVVLAKSFLDVVSAAARDAIATRSSTAIAAMVHRNRPVVTLNAQGTGYVPRTNWGTVWGLLGPQTRKRGQDAVLTKIICKFVQRWFDNVVQPLRFPTSLRGTGGTATNDRVAAFANAVSCFAFQLSKYTCSYGI</sequence>
<evidence type="ECO:0000313" key="2">
    <source>
        <dbReference type="Proteomes" id="UP001385951"/>
    </source>
</evidence>
<dbReference type="EMBL" id="JASBNA010000050">
    <property type="protein sequence ID" value="KAK7680340.1"/>
    <property type="molecule type" value="Genomic_DNA"/>
</dbReference>
<proteinExistence type="predicted"/>
<protein>
    <submittedName>
        <fullName evidence="1">Uncharacterized protein</fullName>
    </submittedName>
</protein>
<evidence type="ECO:0000313" key="1">
    <source>
        <dbReference type="EMBL" id="KAK7680340.1"/>
    </source>
</evidence>
<name>A0AAW0FFI1_9APHY</name>
<dbReference type="AlphaFoldDB" id="A0AAW0FFI1"/>
<comment type="caution">
    <text evidence="1">The sequence shown here is derived from an EMBL/GenBank/DDBJ whole genome shotgun (WGS) entry which is preliminary data.</text>
</comment>
<organism evidence="1 2">
    <name type="scientific">Cerrena zonata</name>
    <dbReference type="NCBI Taxonomy" id="2478898"/>
    <lineage>
        <taxon>Eukaryota</taxon>
        <taxon>Fungi</taxon>
        <taxon>Dikarya</taxon>
        <taxon>Basidiomycota</taxon>
        <taxon>Agaricomycotina</taxon>
        <taxon>Agaricomycetes</taxon>
        <taxon>Polyporales</taxon>
        <taxon>Cerrenaceae</taxon>
        <taxon>Cerrena</taxon>
    </lineage>
</organism>
<accession>A0AAW0FFI1</accession>
<gene>
    <name evidence="1" type="ORF">QCA50_016580</name>
</gene>
<keyword evidence="2" id="KW-1185">Reference proteome</keyword>
<reference evidence="1 2" key="1">
    <citation type="submission" date="2022-09" db="EMBL/GenBank/DDBJ databases">
        <authorList>
            <person name="Palmer J.M."/>
        </authorList>
    </citation>
    <scope>NUCLEOTIDE SEQUENCE [LARGE SCALE GENOMIC DNA]</scope>
    <source>
        <strain evidence="1 2">DSM 7382</strain>
    </source>
</reference>
<dbReference type="Proteomes" id="UP001385951">
    <property type="component" value="Unassembled WGS sequence"/>
</dbReference>